<gene>
    <name evidence="1" type="ORF">GCM10011506_44710</name>
</gene>
<comment type="caution">
    <text evidence="1">The sequence shown here is derived from an EMBL/GenBank/DDBJ whole genome shotgun (WGS) entry which is preliminary data.</text>
</comment>
<sequence>MLAKMGEVSFSFALNESNENGRNMISNIPAGSVIQLSIQTQEGTEILTREQVGILSFNDSYATEPIELVEDTYVLTEFIILDAAGDVLYATPIAGSPKEDLVSISLPFTFSVVADNIEQFSMEVLDVSTLTPEDIGYASLNFKISHHFFLSVFKIESNLQTFAEAEAYIIQNQDTLKEFSIEAKINALSFPGEDTSVFTLVIIKDGFAKYSKKWTIEEIKDNSDNSIVTVTLIPALTFGALPNVYATSDESDFSFALYYPDNIIIDWGDGVIDSLSGTDINGPLEHTYEKTKRYFVSVTGDIDRVEGFYSYYGQGQLAEINLKNLPSLKDFRYGYNGREGTFPLIMDFTHNAQLELLDLTDNYNLDKIIISETNSLLDISLFSLENISTQDLDQFVDALYSSVVANNRRGGYIALAIEIGDGEIVVTGPPSQAALAKFRIMRDQYDWYFDFDLGEQRSESNPQAYVK</sequence>
<evidence type="ECO:0008006" key="3">
    <source>
        <dbReference type="Google" id="ProtNLM"/>
    </source>
</evidence>
<name>A0ABQ1NC05_9BACT</name>
<accession>A0ABQ1NC05</accession>
<keyword evidence="2" id="KW-1185">Reference proteome</keyword>
<organism evidence="1 2">
    <name type="scientific">Marivirga lumbricoides</name>
    <dbReference type="NCBI Taxonomy" id="1046115"/>
    <lineage>
        <taxon>Bacteria</taxon>
        <taxon>Pseudomonadati</taxon>
        <taxon>Bacteroidota</taxon>
        <taxon>Cytophagia</taxon>
        <taxon>Cytophagales</taxon>
        <taxon>Marivirgaceae</taxon>
        <taxon>Marivirga</taxon>
    </lineage>
</organism>
<dbReference type="Proteomes" id="UP000636010">
    <property type="component" value="Unassembled WGS sequence"/>
</dbReference>
<proteinExistence type="predicted"/>
<evidence type="ECO:0000313" key="1">
    <source>
        <dbReference type="EMBL" id="GGC54134.1"/>
    </source>
</evidence>
<dbReference type="EMBL" id="BMEC01000019">
    <property type="protein sequence ID" value="GGC54134.1"/>
    <property type="molecule type" value="Genomic_DNA"/>
</dbReference>
<dbReference type="CDD" id="cd00146">
    <property type="entry name" value="PKD"/>
    <property type="match status" value="1"/>
</dbReference>
<protein>
    <recommendedName>
        <fullName evidence="3">PKD domain-containing protein</fullName>
    </recommendedName>
</protein>
<reference evidence="2" key="1">
    <citation type="journal article" date="2019" name="Int. J. Syst. Evol. Microbiol.">
        <title>The Global Catalogue of Microorganisms (GCM) 10K type strain sequencing project: providing services to taxonomists for standard genome sequencing and annotation.</title>
        <authorList>
            <consortium name="The Broad Institute Genomics Platform"/>
            <consortium name="The Broad Institute Genome Sequencing Center for Infectious Disease"/>
            <person name="Wu L."/>
            <person name="Ma J."/>
        </authorList>
    </citation>
    <scope>NUCLEOTIDE SEQUENCE [LARGE SCALE GENOMIC DNA]</scope>
    <source>
        <strain evidence="2">CGMCC 1.10832</strain>
    </source>
</reference>
<evidence type="ECO:0000313" key="2">
    <source>
        <dbReference type="Proteomes" id="UP000636010"/>
    </source>
</evidence>